<feature type="compositionally biased region" description="Basic and acidic residues" evidence="1">
    <location>
        <begin position="308"/>
        <end position="319"/>
    </location>
</feature>
<name>A0A2I2F6A0_ASPCN</name>
<dbReference type="RefSeq" id="XP_024670192.1">
    <property type="nucleotide sequence ID" value="XM_024819265.1"/>
</dbReference>
<dbReference type="PANTHER" id="PTHR42023:SF1">
    <property type="entry name" value="BHLH DOMAIN-CONTAINING PROTEIN"/>
    <property type="match status" value="1"/>
</dbReference>
<feature type="region of interest" description="Disordered" evidence="1">
    <location>
        <begin position="356"/>
        <end position="444"/>
    </location>
</feature>
<evidence type="ECO:0000256" key="1">
    <source>
        <dbReference type="SAM" id="MobiDB-lite"/>
    </source>
</evidence>
<feature type="compositionally biased region" description="Polar residues" evidence="1">
    <location>
        <begin position="194"/>
        <end position="203"/>
    </location>
</feature>
<dbReference type="Proteomes" id="UP000234585">
    <property type="component" value="Unassembled WGS sequence"/>
</dbReference>
<feature type="compositionally biased region" description="Basic residues" evidence="1">
    <location>
        <begin position="1"/>
        <end position="12"/>
    </location>
</feature>
<evidence type="ECO:0008006" key="4">
    <source>
        <dbReference type="Google" id="ProtNLM"/>
    </source>
</evidence>
<evidence type="ECO:0000313" key="2">
    <source>
        <dbReference type="EMBL" id="PLB36180.1"/>
    </source>
</evidence>
<keyword evidence="3" id="KW-1185">Reference proteome</keyword>
<feature type="compositionally biased region" description="Basic and acidic residues" evidence="1">
    <location>
        <begin position="263"/>
        <end position="272"/>
    </location>
</feature>
<feature type="compositionally biased region" description="Polar residues" evidence="1">
    <location>
        <begin position="365"/>
        <end position="388"/>
    </location>
</feature>
<sequence>MWGKVSFHRSRKPSAASVSNAKPDKALPSIPPNHANTPPPPLRPVPERRVTSSIYSHDITVESPRQRSFSANHQLSPAPKTVGYQTYGSGSTSRDVSPPDSPDFVGHGPGIDNGRVSPMEHDPNPNGGQGGNNFNSHLPVLRRRAHTSNADVTAPGRPSPDPSLRAHDTRWDTFSGEPTTSDAGRPGQVDPRDMTNQLGSKPSGSGILGWGKEHLQAKRRLTETRSKMGREPWKGASGRSPIVNPIQEKPLGRSASSRVRPSRSNDRMRDRSSPSPGPDFGYLGMVPTVVTTITAGEANTAAAGKHLPSRDLQRTRVSEEEPTPTSVHHSRTPPRVDLPAPEPDLNITLAALKLTNDANAGEPTSRFSATTYEPTEGGTSTATASPRNSIDAASRSTENFAASVMSRKRPVPSIHTPGVKPTRKPTPSQISDDAASTRAPSVCPPEQHVENRVEMLEARQSTLGRRKANIDTIIHELTQVIQPSSVDYDMAAREEVKKTVASLNAELAEIKREEHEIGLKLLRLWKKRDEQDFYGGGTSLWVKRVTS</sequence>
<dbReference type="PANTHER" id="PTHR42023">
    <property type="entry name" value="BHLH DOMAIN-CONTAINING PROTEIN"/>
    <property type="match status" value="1"/>
</dbReference>
<feature type="compositionally biased region" description="Basic and acidic residues" evidence="1">
    <location>
        <begin position="211"/>
        <end position="233"/>
    </location>
</feature>
<protein>
    <recommendedName>
        <fullName evidence="4">BHLH domain-containing protein</fullName>
    </recommendedName>
</protein>
<feature type="region of interest" description="Disordered" evidence="1">
    <location>
        <begin position="1"/>
        <end position="283"/>
    </location>
</feature>
<dbReference type="EMBL" id="KZ559154">
    <property type="protein sequence ID" value="PLB36180.1"/>
    <property type="molecule type" value="Genomic_DNA"/>
</dbReference>
<feature type="compositionally biased region" description="Polar residues" evidence="1">
    <location>
        <begin position="83"/>
        <end position="95"/>
    </location>
</feature>
<feature type="region of interest" description="Disordered" evidence="1">
    <location>
        <begin position="300"/>
        <end position="340"/>
    </location>
</feature>
<accession>A0A2I2F6A0</accession>
<reference evidence="2 3" key="1">
    <citation type="submission" date="2017-12" db="EMBL/GenBank/DDBJ databases">
        <authorList>
            <consortium name="DOE Joint Genome Institute"/>
            <person name="Haridas S."/>
            <person name="Kjaerbolling I."/>
            <person name="Vesth T.C."/>
            <person name="Frisvad J.C."/>
            <person name="Nybo J.L."/>
            <person name="Theobald S."/>
            <person name="Kuo A."/>
            <person name="Bowyer P."/>
            <person name="Matsuda Y."/>
            <person name="Mondo S."/>
            <person name="Lyhne E.K."/>
            <person name="Kogle M.E."/>
            <person name="Clum A."/>
            <person name="Lipzen A."/>
            <person name="Salamov A."/>
            <person name="Ngan C.Y."/>
            <person name="Daum C."/>
            <person name="Chiniquy J."/>
            <person name="Barry K."/>
            <person name="LaButti K."/>
            <person name="Simmons B.A."/>
            <person name="Magnuson J.K."/>
            <person name="Mortensen U.H."/>
            <person name="Larsen T.O."/>
            <person name="Grigoriev I.V."/>
            <person name="Baker S.E."/>
            <person name="Andersen M.R."/>
            <person name="Nordberg H.P."/>
            <person name="Cantor M.N."/>
            <person name="Hua S.X."/>
        </authorList>
    </citation>
    <scope>NUCLEOTIDE SEQUENCE [LARGE SCALE GENOMIC DNA]</scope>
    <source>
        <strain evidence="2 3">CBS 102.13</strain>
    </source>
</reference>
<gene>
    <name evidence="2" type="ORF">BDW47DRAFT_53702</name>
</gene>
<feature type="compositionally biased region" description="Polar residues" evidence="1">
    <location>
        <begin position="66"/>
        <end position="75"/>
    </location>
</feature>
<evidence type="ECO:0000313" key="3">
    <source>
        <dbReference type="Proteomes" id="UP000234585"/>
    </source>
</evidence>
<dbReference type="GeneID" id="36526425"/>
<dbReference type="OrthoDB" id="4507572at2759"/>
<dbReference type="AlphaFoldDB" id="A0A2I2F6A0"/>
<organism evidence="2 3">
    <name type="scientific">Aspergillus candidus</name>
    <dbReference type="NCBI Taxonomy" id="41067"/>
    <lineage>
        <taxon>Eukaryota</taxon>
        <taxon>Fungi</taxon>
        <taxon>Dikarya</taxon>
        <taxon>Ascomycota</taxon>
        <taxon>Pezizomycotina</taxon>
        <taxon>Eurotiomycetes</taxon>
        <taxon>Eurotiomycetidae</taxon>
        <taxon>Eurotiales</taxon>
        <taxon>Aspergillaceae</taxon>
        <taxon>Aspergillus</taxon>
        <taxon>Aspergillus subgen. Circumdati</taxon>
    </lineage>
</organism>
<proteinExistence type="predicted"/>